<feature type="chain" id="PRO_5010741306" evidence="1">
    <location>
        <begin position="21"/>
        <end position="195"/>
    </location>
</feature>
<dbReference type="EMBL" id="ATBP01000456">
    <property type="protein sequence ID" value="ETR70249.1"/>
    <property type="molecule type" value="Genomic_DNA"/>
</dbReference>
<organism evidence="2 3">
    <name type="scientific">Candidatus Magnetoglobus multicellularis str. Araruama</name>
    <dbReference type="NCBI Taxonomy" id="890399"/>
    <lineage>
        <taxon>Bacteria</taxon>
        <taxon>Pseudomonadati</taxon>
        <taxon>Thermodesulfobacteriota</taxon>
        <taxon>Desulfobacteria</taxon>
        <taxon>Desulfobacterales</taxon>
        <taxon>Desulfobacteraceae</taxon>
        <taxon>Candidatus Magnetoglobus</taxon>
    </lineage>
</organism>
<proteinExistence type="predicted"/>
<evidence type="ECO:0000313" key="3">
    <source>
        <dbReference type="Proteomes" id="UP000189670"/>
    </source>
</evidence>
<reference evidence="3" key="1">
    <citation type="submission" date="2012-11" db="EMBL/GenBank/DDBJ databases">
        <authorList>
            <person name="Lucero-Rivera Y.E."/>
            <person name="Tovar-Ramirez D."/>
        </authorList>
    </citation>
    <scope>NUCLEOTIDE SEQUENCE [LARGE SCALE GENOMIC DNA]</scope>
    <source>
        <strain evidence="3">Araruama</strain>
    </source>
</reference>
<accession>A0A1V1P5S8</accession>
<evidence type="ECO:0000313" key="2">
    <source>
        <dbReference type="EMBL" id="ETR70249.1"/>
    </source>
</evidence>
<evidence type="ECO:0000256" key="1">
    <source>
        <dbReference type="SAM" id="SignalP"/>
    </source>
</evidence>
<protein>
    <submittedName>
        <fullName evidence="2">Uncharacterized protein</fullName>
    </submittedName>
</protein>
<sequence>MKRIFYILLILFSYATPSFSEITEVYGNFLNPSERKCLKIILNEPKTDPDNEYTSVYDPEQEPSIADIYIKDKKIFSVMGEYLYYAGLCFDQHTKLHNLIFKIPKIYENELVDIIYVHYEKESNSFSKTILDYQFDDYSQLDETVKTKAQPTCSWRAILDAKNKARKVKNQILPSEKVSNFKKEIKKIKSMLDLP</sequence>
<dbReference type="AlphaFoldDB" id="A0A1V1P5S8"/>
<dbReference type="Proteomes" id="UP000189670">
    <property type="component" value="Unassembled WGS sequence"/>
</dbReference>
<feature type="signal peptide" evidence="1">
    <location>
        <begin position="1"/>
        <end position="20"/>
    </location>
</feature>
<comment type="caution">
    <text evidence="2">The sequence shown here is derived from an EMBL/GenBank/DDBJ whole genome shotgun (WGS) entry which is preliminary data.</text>
</comment>
<keyword evidence="1" id="KW-0732">Signal</keyword>
<name>A0A1V1P5S8_9BACT</name>
<gene>
    <name evidence="2" type="ORF">OMM_03374</name>
</gene>